<dbReference type="InterPro" id="IPR001000">
    <property type="entry name" value="GH10_dom"/>
</dbReference>
<dbReference type="Gene3D" id="3.20.20.80">
    <property type="entry name" value="Glycosidases"/>
    <property type="match status" value="1"/>
</dbReference>
<evidence type="ECO:0000256" key="4">
    <source>
        <dbReference type="ARBA" id="ARBA00022729"/>
    </source>
</evidence>
<evidence type="ECO:0000256" key="6">
    <source>
        <dbReference type="ARBA" id="ARBA00023277"/>
    </source>
</evidence>
<reference evidence="11" key="1">
    <citation type="journal article" date="2014" name="Int. J. Syst. Evol. Microbiol.">
        <title>Complete genome sequence of Corynebacterium casei LMG S-19264T (=DSM 44701T), isolated from a smear-ripened cheese.</title>
        <authorList>
            <consortium name="US DOE Joint Genome Institute (JGI-PGF)"/>
            <person name="Walter F."/>
            <person name="Albersmeier A."/>
            <person name="Kalinowski J."/>
            <person name="Ruckert C."/>
        </authorList>
    </citation>
    <scope>NUCLEOTIDE SEQUENCE</scope>
    <source>
        <strain evidence="11">CGMCC 1.15034</strain>
    </source>
</reference>
<keyword evidence="4" id="KW-0732">Signal</keyword>
<evidence type="ECO:0000256" key="1">
    <source>
        <dbReference type="ARBA" id="ARBA00000681"/>
    </source>
</evidence>
<dbReference type="PROSITE" id="PS51318">
    <property type="entry name" value="TAT"/>
    <property type="match status" value="1"/>
</dbReference>
<dbReference type="PRINTS" id="PR00134">
    <property type="entry name" value="GLHYDRLASE10"/>
</dbReference>
<dbReference type="PROSITE" id="PS51760">
    <property type="entry name" value="GH10_2"/>
    <property type="match status" value="1"/>
</dbReference>
<dbReference type="EC" id="3.2.1.8" evidence="9"/>
<evidence type="ECO:0000256" key="7">
    <source>
        <dbReference type="ARBA" id="ARBA00023295"/>
    </source>
</evidence>
<evidence type="ECO:0000256" key="9">
    <source>
        <dbReference type="RuleBase" id="RU361174"/>
    </source>
</evidence>
<comment type="caution">
    <text evidence="11">The sequence shown here is derived from an EMBL/GenBank/DDBJ whole genome shotgun (WGS) entry which is preliminary data.</text>
</comment>
<dbReference type="PANTHER" id="PTHR31490:SF88">
    <property type="entry name" value="BETA-XYLANASE"/>
    <property type="match status" value="1"/>
</dbReference>
<name>A0AA88BB04_9BRAD</name>
<protein>
    <recommendedName>
        <fullName evidence="9">Beta-xylanase</fullName>
        <ecNumber evidence="9">3.2.1.8</ecNumber>
    </recommendedName>
</protein>
<evidence type="ECO:0000313" key="11">
    <source>
        <dbReference type="EMBL" id="GGI29708.1"/>
    </source>
</evidence>
<keyword evidence="3" id="KW-0858">Xylan degradation</keyword>
<gene>
    <name evidence="11" type="primary">xynA</name>
    <name evidence="11" type="ORF">GCM10010987_55820</name>
</gene>
<dbReference type="GO" id="GO:0045493">
    <property type="term" value="P:xylan catabolic process"/>
    <property type="evidence" value="ECO:0007669"/>
    <property type="project" value="UniProtKB-KW"/>
</dbReference>
<evidence type="ECO:0000256" key="2">
    <source>
        <dbReference type="ARBA" id="ARBA00007495"/>
    </source>
</evidence>
<sequence length="366" mass="41231">MARWFRKDCSHVTKLDRREFLLGSAAALAAGASVSAAPVSKFAQRHQGYGAAATLWDLQADPRLGEAISTYCTQVVPVLELKWPMLRPDPHTFAFERADAIYDFAEKNDLSMRGHALAWYHDIPDWTKQIKDSKGVERAYVDHINTVVSYYKDKLTSWDVVNEPIPDNPKGVTDRRDTFWTQHLGDRWIPLAFRTAAAADPYVKLAINEYDIESAKDSFIAKRAAYRNLIMSLLDQGVPLHAVGLQSHLHAELEIDTHGLAEFVTELRSWGLEVFVTELDVDDQKLTGTASERDAIVAKRVDDLLTAISTSGPVRSILTWGISDRYSWINGTFKRADKQPNRPLPLDGEFKPKPFMDVISKFTKDA</sequence>
<reference evidence="11" key="2">
    <citation type="submission" date="2022-12" db="EMBL/GenBank/DDBJ databases">
        <authorList>
            <person name="Sun Q."/>
            <person name="Zhou Y."/>
        </authorList>
    </citation>
    <scope>NUCLEOTIDE SEQUENCE</scope>
    <source>
        <strain evidence="11">CGMCC 1.15034</strain>
    </source>
</reference>
<feature type="domain" description="GH10" evidence="10">
    <location>
        <begin position="52"/>
        <end position="362"/>
    </location>
</feature>
<dbReference type="AlphaFoldDB" id="A0AA88BB04"/>
<evidence type="ECO:0000313" key="12">
    <source>
        <dbReference type="Proteomes" id="UP000625079"/>
    </source>
</evidence>
<evidence type="ECO:0000256" key="3">
    <source>
        <dbReference type="ARBA" id="ARBA00022651"/>
    </source>
</evidence>
<keyword evidence="8 9" id="KW-0624">Polysaccharide degradation</keyword>
<dbReference type="SUPFAM" id="SSF51445">
    <property type="entry name" value="(Trans)glycosidases"/>
    <property type="match status" value="1"/>
</dbReference>
<keyword evidence="6 9" id="KW-0119">Carbohydrate metabolism</keyword>
<dbReference type="PANTHER" id="PTHR31490">
    <property type="entry name" value="GLYCOSYL HYDROLASE"/>
    <property type="match status" value="1"/>
</dbReference>
<dbReference type="InterPro" id="IPR017853">
    <property type="entry name" value="GH"/>
</dbReference>
<keyword evidence="7 9" id="KW-0326">Glycosidase</keyword>
<dbReference type="InterPro" id="IPR006311">
    <property type="entry name" value="TAT_signal"/>
</dbReference>
<comment type="similarity">
    <text evidence="2 9">Belongs to the glycosyl hydrolase 10 (cellulase F) family.</text>
</comment>
<comment type="catalytic activity">
    <reaction evidence="1 9">
        <text>Endohydrolysis of (1-&gt;4)-beta-D-xylosidic linkages in xylans.</text>
        <dbReference type="EC" id="3.2.1.8"/>
    </reaction>
</comment>
<evidence type="ECO:0000259" key="10">
    <source>
        <dbReference type="PROSITE" id="PS51760"/>
    </source>
</evidence>
<dbReference type="InterPro" id="IPR044846">
    <property type="entry name" value="GH10"/>
</dbReference>
<evidence type="ECO:0000256" key="8">
    <source>
        <dbReference type="ARBA" id="ARBA00023326"/>
    </source>
</evidence>
<proteinExistence type="inferred from homology"/>
<dbReference type="Pfam" id="PF00331">
    <property type="entry name" value="Glyco_hydro_10"/>
    <property type="match status" value="1"/>
</dbReference>
<keyword evidence="5 9" id="KW-0378">Hydrolase</keyword>
<dbReference type="Proteomes" id="UP000625079">
    <property type="component" value="Unassembled WGS sequence"/>
</dbReference>
<dbReference type="EMBL" id="BMHC01000015">
    <property type="protein sequence ID" value="GGI29708.1"/>
    <property type="molecule type" value="Genomic_DNA"/>
</dbReference>
<accession>A0AA88BB04</accession>
<dbReference type="SMART" id="SM00633">
    <property type="entry name" value="Glyco_10"/>
    <property type="match status" value="1"/>
</dbReference>
<dbReference type="GO" id="GO:0031176">
    <property type="term" value="F:endo-1,4-beta-xylanase activity"/>
    <property type="evidence" value="ECO:0007669"/>
    <property type="project" value="UniProtKB-EC"/>
</dbReference>
<evidence type="ECO:0000256" key="5">
    <source>
        <dbReference type="ARBA" id="ARBA00022801"/>
    </source>
</evidence>
<organism evidence="11 12">
    <name type="scientific">Bradyrhizobium guangdongense</name>
    <dbReference type="NCBI Taxonomy" id="1325090"/>
    <lineage>
        <taxon>Bacteria</taxon>
        <taxon>Pseudomonadati</taxon>
        <taxon>Pseudomonadota</taxon>
        <taxon>Alphaproteobacteria</taxon>
        <taxon>Hyphomicrobiales</taxon>
        <taxon>Nitrobacteraceae</taxon>
        <taxon>Bradyrhizobium</taxon>
    </lineage>
</organism>